<organism evidence="2 3">
    <name type="scientific">Nocardia nova</name>
    <dbReference type="NCBI Taxonomy" id="37330"/>
    <lineage>
        <taxon>Bacteria</taxon>
        <taxon>Bacillati</taxon>
        <taxon>Actinomycetota</taxon>
        <taxon>Actinomycetes</taxon>
        <taxon>Mycobacteriales</taxon>
        <taxon>Nocardiaceae</taxon>
        <taxon>Nocardia</taxon>
    </lineage>
</organism>
<protein>
    <submittedName>
        <fullName evidence="2">DUF397 domain-containing protein</fullName>
    </submittedName>
</protein>
<dbReference type="RefSeq" id="WP_104377748.1">
    <property type="nucleotide sequence ID" value="NZ_PSZC01000023.1"/>
</dbReference>
<dbReference type="Pfam" id="PF04149">
    <property type="entry name" value="DUF397"/>
    <property type="match status" value="1"/>
</dbReference>
<dbReference type="OrthoDB" id="4571387at2"/>
<name>A0A2S6AJ27_9NOCA</name>
<evidence type="ECO:0000313" key="3">
    <source>
        <dbReference type="Proteomes" id="UP000239874"/>
    </source>
</evidence>
<comment type="caution">
    <text evidence="2">The sequence shown here is derived from an EMBL/GenBank/DDBJ whole genome shotgun (WGS) entry which is preliminary data.</text>
</comment>
<proteinExistence type="predicted"/>
<dbReference type="EMBL" id="PSZC01000023">
    <property type="protein sequence ID" value="PPJ35222.1"/>
    <property type="molecule type" value="Genomic_DNA"/>
</dbReference>
<dbReference type="Proteomes" id="UP000239874">
    <property type="component" value="Unassembled WGS sequence"/>
</dbReference>
<reference evidence="2 3" key="1">
    <citation type="submission" date="2018-02" db="EMBL/GenBank/DDBJ databases">
        <title>8 Nocardia nova and 1 Nocardia cyriacigeorgica strain used for evolution to TMP-SMX.</title>
        <authorList>
            <person name="Mehta H."/>
            <person name="Weng J."/>
            <person name="Shamoo Y."/>
        </authorList>
    </citation>
    <scope>NUCLEOTIDE SEQUENCE [LARGE SCALE GENOMIC DNA]</scope>
    <source>
        <strain evidence="2 3">MDA3139</strain>
    </source>
</reference>
<accession>A0A2S6AJ27</accession>
<sequence>MNASTTASLQWFKATRSSSSSSCVEVARAGAFWLIRDSKYLRDPRNDATAQPIIAVSVGKWRGFLDAVLDRSVAGGDGLPSIGYRKDGWVSIVAGSITLTYTPSEWDAFCDGVRKREFDRFPSAA</sequence>
<dbReference type="AlphaFoldDB" id="A0A2S6AJ27"/>
<feature type="domain" description="DUF397" evidence="1">
    <location>
        <begin position="9"/>
        <end position="68"/>
    </location>
</feature>
<evidence type="ECO:0000259" key="1">
    <source>
        <dbReference type="Pfam" id="PF04149"/>
    </source>
</evidence>
<gene>
    <name evidence="2" type="ORF">C5E45_26500</name>
</gene>
<dbReference type="InterPro" id="IPR007278">
    <property type="entry name" value="DUF397"/>
</dbReference>
<evidence type="ECO:0000313" key="2">
    <source>
        <dbReference type="EMBL" id="PPJ35222.1"/>
    </source>
</evidence>